<dbReference type="InterPro" id="IPR050129">
    <property type="entry name" value="Zn_alcohol_dh"/>
</dbReference>
<dbReference type="SMART" id="SM00829">
    <property type="entry name" value="PKS_ER"/>
    <property type="match status" value="1"/>
</dbReference>
<sequence>MKAAIFHGPGKMTIETRDIPLCPEGGALVKLFGSTICGSDAKIYRNGHPKIVPPQIIGHESCGQIVEIKAGDSPLKVGDRVTIQTSIPCGSCGMCKRGIYNLCENITAISWEHPGTFAQYIAIPAKAVELGNVVKVPDHLTHEEVCLAEPLACVINSQNFLNIEPGQTVLVIGAGPTGILQAELARLKGAQVIVAQRSERRLQLARQFGYRGYIDTQNGDLVEETMKLTHNRGVDVCIVTAPVQSVQEQALHTLAYRGKISLFGSLGVGKSDLKLDNRLIHYKELSVFGCASSTAHQIEQALNVLATGGIRTSGIITHTLPLDNLVDGINMSINGEGLKIYIRNW</sequence>
<dbReference type="InterPro" id="IPR013154">
    <property type="entry name" value="ADH-like_N"/>
</dbReference>
<dbReference type="InterPro" id="IPR011032">
    <property type="entry name" value="GroES-like_sf"/>
</dbReference>
<feature type="domain" description="Enoyl reductase (ER)" evidence="4">
    <location>
        <begin position="8"/>
        <end position="320"/>
    </location>
</feature>
<name>A0A7X0RNJ2_9BACL</name>
<dbReference type="Pfam" id="PF00107">
    <property type="entry name" value="ADH_zinc_N"/>
    <property type="match status" value="1"/>
</dbReference>
<dbReference type="PANTHER" id="PTHR43401:SF2">
    <property type="entry name" value="L-THREONINE 3-DEHYDROGENASE"/>
    <property type="match status" value="1"/>
</dbReference>
<gene>
    <name evidence="5" type="ORF">H7C19_08865</name>
</gene>
<dbReference type="PANTHER" id="PTHR43401">
    <property type="entry name" value="L-THREONINE 3-DEHYDROGENASE"/>
    <property type="match status" value="1"/>
</dbReference>
<evidence type="ECO:0000313" key="5">
    <source>
        <dbReference type="EMBL" id="MBB6670797.1"/>
    </source>
</evidence>
<dbReference type="SUPFAM" id="SSF51735">
    <property type="entry name" value="NAD(P)-binding Rossmann-fold domains"/>
    <property type="match status" value="1"/>
</dbReference>
<evidence type="ECO:0000256" key="1">
    <source>
        <dbReference type="ARBA" id="ARBA00022723"/>
    </source>
</evidence>
<dbReference type="InterPro" id="IPR020843">
    <property type="entry name" value="ER"/>
</dbReference>
<dbReference type="InterPro" id="IPR036291">
    <property type="entry name" value="NAD(P)-bd_dom_sf"/>
</dbReference>
<evidence type="ECO:0000256" key="2">
    <source>
        <dbReference type="ARBA" id="ARBA00022833"/>
    </source>
</evidence>
<reference evidence="5 6" key="1">
    <citation type="submission" date="2020-08" db="EMBL/GenBank/DDBJ databases">
        <title>Cohnella phylogeny.</title>
        <authorList>
            <person name="Dunlap C."/>
        </authorList>
    </citation>
    <scope>NUCLEOTIDE SEQUENCE [LARGE SCALE GENOMIC DNA]</scope>
    <source>
        <strain evidence="5 6">DSM 28246</strain>
    </source>
</reference>
<evidence type="ECO:0000259" key="4">
    <source>
        <dbReference type="SMART" id="SM00829"/>
    </source>
</evidence>
<protein>
    <submittedName>
        <fullName evidence="5">Alcohol dehydrogenase catalytic domain-containing protein</fullName>
    </submittedName>
</protein>
<organism evidence="5 6">
    <name type="scientific">Cohnella nanjingensis</name>
    <dbReference type="NCBI Taxonomy" id="1387779"/>
    <lineage>
        <taxon>Bacteria</taxon>
        <taxon>Bacillati</taxon>
        <taxon>Bacillota</taxon>
        <taxon>Bacilli</taxon>
        <taxon>Bacillales</taxon>
        <taxon>Paenibacillaceae</taxon>
        <taxon>Cohnella</taxon>
    </lineage>
</organism>
<keyword evidence="6" id="KW-1185">Reference proteome</keyword>
<dbReference type="SUPFAM" id="SSF50129">
    <property type="entry name" value="GroES-like"/>
    <property type="match status" value="1"/>
</dbReference>
<keyword evidence="3" id="KW-0560">Oxidoreductase</keyword>
<evidence type="ECO:0000313" key="6">
    <source>
        <dbReference type="Proteomes" id="UP000547209"/>
    </source>
</evidence>
<dbReference type="Gene3D" id="3.40.50.720">
    <property type="entry name" value="NAD(P)-binding Rossmann-like Domain"/>
    <property type="match status" value="1"/>
</dbReference>
<proteinExistence type="predicted"/>
<dbReference type="Proteomes" id="UP000547209">
    <property type="component" value="Unassembled WGS sequence"/>
</dbReference>
<evidence type="ECO:0000256" key="3">
    <source>
        <dbReference type="ARBA" id="ARBA00023002"/>
    </source>
</evidence>
<dbReference type="GO" id="GO:0016491">
    <property type="term" value="F:oxidoreductase activity"/>
    <property type="evidence" value="ECO:0007669"/>
    <property type="project" value="UniProtKB-KW"/>
</dbReference>
<dbReference type="GO" id="GO:0046872">
    <property type="term" value="F:metal ion binding"/>
    <property type="evidence" value="ECO:0007669"/>
    <property type="project" value="UniProtKB-KW"/>
</dbReference>
<keyword evidence="1" id="KW-0479">Metal-binding</keyword>
<keyword evidence="2" id="KW-0862">Zinc</keyword>
<dbReference type="AlphaFoldDB" id="A0A7X0RNJ2"/>
<dbReference type="Gene3D" id="3.90.180.10">
    <property type="entry name" value="Medium-chain alcohol dehydrogenases, catalytic domain"/>
    <property type="match status" value="1"/>
</dbReference>
<dbReference type="EMBL" id="JACJVP010000011">
    <property type="protein sequence ID" value="MBB6670797.1"/>
    <property type="molecule type" value="Genomic_DNA"/>
</dbReference>
<dbReference type="RefSeq" id="WP_185142278.1">
    <property type="nucleotide sequence ID" value="NZ_JACJVP010000011.1"/>
</dbReference>
<comment type="caution">
    <text evidence="5">The sequence shown here is derived from an EMBL/GenBank/DDBJ whole genome shotgun (WGS) entry which is preliminary data.</text>
</comment>
<dbReference type="Pfam" id="PF08240">
    <property type="entry name" value="ADH_N"/>
    <property type="match status" value="1"/>
</dbReference>
<accession>A0A7X0RNJ2</accession>
<dbReference type="InterPro" id="IPR013149">
    <property type="entry name" value="ADH-like_C"/>
</dbReference>